<evidence type="ECO:0000313" key="9">
    <source>
        <dbReference type="EMBL" id="KAJ2756815.1"/>
    </source>
</evidence>
<evidence type="ECO:0000313" key="10">
    <source>
        <dbReference type="Proteomes" id="UP001140011"/>
    </source>
</evidence>
<dbReference type="Pfam" id="PF25539">
    <property type="entry name" value="Bestrophin_2"/>
    <property type="match status" value="2"/>
</dbReference>
<keyword evidence="6" id="KW-0406">Ion transport</keyword>
<gene>
    <name evidence="9" type="ORF">GGI19_000541</name>
</gene>
<evidence type="ECO:0000256" key="3">
    <source>
        <dbReference type="ARBA" id="ARBA00022475"/>
    </source>
</evidence>
<proteinExistence type="predicted"/>
<keyword evidence="4 8" id="KW-0812">Transmembrane</keyword>
<reference evidence="9" key="1">
    <citation type="submission" date="2022-07" db="EMBL/GenBank/DDBJ databases">
        <title>Phylogenomic reconstructions and comparative analyses of Kickxellomycotina fungi.</title>
        <authorList>
            <person name="Reynolds N.K."/>
            <person name="Stajich J.E."/>
            <person name="Barry K."/>
            <person name="Grigoriev I.V."/>
            <person name="Crous P."/>
            <person name="Smith M.E."/>
        </authorList>
    </citation>
    <scope>NUCLEOTIDE SEQUENCE</scope>
    <source>
        <strain evidence="9">BCRC 34297</strain>
    </source>
</reference>
<evidence type="ECO:0000256" key="5">
    <source>
        <dbReference type="ARBA" id="ARBA00022989"/>
    </source>
</evidence>
<evidence type="ECO:0000256" key="2">
    <source>
        <dbReference type="ARBA" id="ARBA00022448"/>
    </source>
</evidence>
<dbReference type="GO" id="GO:0005886">
    <property type="term" value="C:plasma membrane"/>
    <property type="evidence" value="ECO:0007669"/>
    <property type="project" value="UniProtKB-SubCell"/>
</dbReference>
<organism evidence="9 10">
    <name type="scientific">Coemansia pectinata</name>
    <dbReference type="NCBI Taxonomy" id="1052879"/>
    <lineage>
        <taxon>Eukaryota</taxon>
        <taxon>Fungi</taxon>
        <taxon>Fungi incertae sedis</taxon>
        <taxon>Zoopagomycota</taxon>
        <taxon>Kickxellomycotina</taxon>
        <taxon>Kickxellomycetes</taxon>
        <taxon>Kickxellales</taxon>
        <taxon>Kickxellaceae</taxon>
        <taxon>Coemansia</taxon>
    </lineage>
</organism>
<protein>
    <submittedName>
        <fullName evidence="9">Uncharacterized protein</fullName>
    </submittedName>
</protein>
<keyword evidence="3" id="KW-1003">Cell membrane</keyword>
<feature type="transmembrane region" description="Helical" evidence="8">
    <location>
        <begin position="32"/>
        <end position="51"/>
    </location>
</feature>
<keyword evidence="5 8" id="KW-1133">Transmembrane helix</keyword>
<dbReference type="PANTHER" id="PTHR33281">
    <property type="entry name" value="UPF0187 PROTEIN YNEE"/>
    <property type="match status" value="1"/>
</dbReference>
<keyword evidence="10" id="KW-1185">Reference proteome</keyword>
<evidence type="ECO:0000256" key="6">
    <source>
        <dbReference type="ARBA" id="ARBA00023065"/>
    </source>
</evidence>
<evidence type="ECO:0000256" key="1">
    <source>
        <dbReference type="ARBA" id="ARBA00004651"/>
    </source>
</evidence>
<dbReference type="Proteomes" id="UP001140011">
    <property type="component" value="Unassembled WGS sequence"/>
</dbReference>
<evidence type="ECO:0000256" key="8">
    <source>
        <dbReference type="SAM" id="Phobius"/>
    </source>
</evidence>
<evidence type="ECO:0000256" key="4">
    <source>
        <dbReference type="ARBA" id="ARBA00022692"/>
    </source>
</evidence>
<dbReference type="AlphaFoldDB" id="A0A9W8H3E2"/>
<name>A0A9W8H3E2_9FUNG</name>
<dbReference type="PANTHER" id="PTHR33281:SF19">
    <property type="entry name" value="VOLTAGE-DEPENDENT ANION CHANNEL-FORMING PROTEIN YNEE"/>
    <property type="match status" value="1"/>
</dbReference>
<accession>A0A9W8H3E2</accession>
<dbReference type="EMBL" id="JANBUH010000015">
    <property type="protein sequence ID" value="KAJ2756815.1"/>
    <property type="molecule type" value="Genomic_DNA"/>
</dbReference>
<feature type="transmembrane region" description="Helical" evidence="8">
    <location>
        <begin position="281"/>
        <end position="314"/>
    </location>
</feature>
<sequence length="394" mass="43804">MIIDNARPTNVVKAFGLIYPDVLRLRGSVIRISFPPVLLMTSYGVGIAFLIREYPGLAINMTVLSLVSLVLSLLLVFRTNSAYDRFWEGRRTWQEIKVTSRNLIRSLWVGVSENSIEDSVHKRQAMKNIAAFAISVKHYLRDEDGIEHADFDGLLSPEFRLQCATHGSGYNYGSIPVISSGSPDTNATRMSTTGPNGTPVYFAQRMNEGWERHGDIPLPSQLLFELQKFVEYIQDNKLIHVQFYASLLTTLNNLASLMGGCERILSTPIPLAYRVHLNHGLYMYLLVLPWALGSMGLAKTIIFQFIISFLMIGIDSISREIQNPFGYDANDLPLDSYCESILVELSYALQRRAPKSLEVTENTLSQRPADNKATVTASASCVAVASAVTDANGI</sequence>
<keyword evidence="7 8" id="KW-0472">Membrane</keyword>
<evidence type="ECO:0000256" key="7">
    <source>
        <dbReference type="ARBA" id="ARBA00023136"/>
    </source>
</evidence>
<comment type="caution">
    <text evidence="9">The sequence shown here is derived from an EMBL/GenBank/DDBJ whole genome shotgun (WGS) entry which is preliminary data.</text>
</comment>
<feature type="transmembrane region" description="Helical" evidence="8">
    <location>
        <begin position="57"/>
        <end position="77"/>
    </location>
</feature>
<comment type="subcellular location">
    <subcellularLocation>
        <location evidence="1">Cell membrane</location>
        <topology evidence="1">Multi-pass membrane protein</topology>
    </subcellularLocation>
</comment>
<keyword evidence="2" id="KW-0813">Transport</keyword>
<dbReference type="OrthoDB" id="1368at2759"/>
<dbReference type="InterPro" id="IPR044669">
    <property type="entry name" value="YneE/VCCN1/2-like"/>
</dbReference>
<dbReference type="GO" id="GO:0005254">
    <property type="term" value="F:chloride channel activity"/>
    <property type="evidence" value="ECO:0007669"/>
    <property type="project" value="InterPro"/>
</dbReference>